<dbReference type="AlphaFoldDB" id="A0A2G3A1Y2"/>
<dbReference type="InterPro" id="IPR004883">
    <property type="entry name" value="LOB"/>
</dbReference>
<keyword evidence="4" id="KW-1185">Reference proteome</keyword>
<protein>
    <recommendedName>
        <fullName evidence="2">LOB domain-containing protein</fullName>
    </recommendedName>
</protein>
<comment type="similarity">
    <text evidence="1">Belongs to the LOB domain-containing protein family.</text>
</comment>
<reference evidence="3 4" key="2">
    <citation type="journal article" date="2017" name="Genome Biol.">
        <title>New reference genome sequences of hot pepper reveal the massive evolution of plant disease-resistance genes by retroduplication.</title>
        <authorList>
            <person name="Kim S."/>
            <person name="Park J."/>
            <person name="Yeom S.I."/>
            <person name="Kim Y.M."/>
            <person name="Seo E."/>
            <person name="Kim K.T."/>
            <person name="Kim M.S."/>
            <person name="Lee J.M."/>
            <person name="Cheong K."/>
            <person name="Shin H.S."/>
            <person name="Kim S.B."/>
            <person name="Han K."/>
            <person name="Lee J."/>
            <person name="Park M."/>
            <person name="Lee H.A."/>
            <person name="Lee H.Y."/>
            <person name="Lee Y."/>
            <person name="Oh S."/>
            <person name="Lee J.H."/>
            <person name="Choi E."/>
            <person name="Choi E."/>
            <person name="Lee S.E."/>
            <person name="Jeon J."/>
            <person name="Kim H."/>
            <person name="Choi G."/>
            <person name="Song H."/>
            <person name="Lee J."/>
            <person name="Lee S.C."/>
            <person name="Kwon J.K."/>
            <person name="Lee H.Y."/>
            <person name="Koo N."/>
            <person name="Hong Y."/>
            <person name="Kim R.W."/>
            <person name="Kang W.H."/>
            <person name="Huh J.H."/>
            <person name="Kang B.C."/>
            <person name="Yang T.J."/>
            <person name="Lee Y.H."/>
            <person name="Bennetzen J.L."/>
            <person name="Choi D."/>
        </authorList>
    </citation>
    <scope>NUCLEOTIDE SEQUENCE [LARGE SCALE GENOMIC DNA]</scope>
    <source>
        <strain evidence="4">cv. CM334</strain>
    </source>
</reference>
<dbReference type="Gene3D" id="3.40.50.720">
    <property type="entry name" value="NAD(P)-binding Rossmann-like Domain"/>
    <property type="match status" value="1"/>
</dbReference>
<evidence type="ECO:0000256" key="1">
    <source>
        <dbReference type="ARBA" id="ARBA00005474"/>
    </source>
</evidence>
<dbReference type="InterPro" id="IPR035985">
    <property type="entry name" value="Ubiquitin-activating_enz"/>
</dbReference>
<dbReference type="GO" id="GO:0001216">
    <property type="term" value="F:DNA-binding transcription activator activity"/>
    <property type="evidence" value="ECO:0000318"/>
    <property type="project" value="GO_Central"/>
</dbReference>
<dbReference type="PROSITE" id="PS50891">
    <property type="entry name" value="LOB"/>
    <property type="match status" value="1"/>
</dbReference>
<dbReference type="GO" id="GO:0008641">
    <property type="term" value="F:ubiquitin-like modifier activating enzyme activity"/>
    <property type="evidence" value="ECO:0007669"/>
    <property type="project" value="InterPro"/>
</dbReference>
<dbReference type="STRING" id="4072.A0A2G3A1Y2"/>
<dbReference type="Pfam" id="PF03195">
    <property type="entry name" value="LOB"/>
    <property type="match status" value="1"/>
</dbReference>
<dbReference type="GO" id="GO:0005634">
    <property type="term" value="C:nucleus"/>
    <property type="evidence" value="ECO:0000318"/>
    <property type="project" value="GO_Central"/>
</dbReference>
<reference evidence="3 4" key="1">
    <citation type="journal article" date="2014" name="Nat. Genet.">
        <title>Genome sequence of the hot pepper provides insights into the evolution of pungency in Capsicum species.</title>
        <authorList>
            <person name="Kim S."/>
            <person name="Park M."/>
            <person name="Yeom S.I."/>
            <person name="Kim Y.M."/>
            <person name="Lee J.M."/>
            <person name="Lee H.A."/>
            <person name="Seo E."/>
            <person name="Choi J."/>
            <person name="Cheong K."/>
            <person name="Kim K.T."/>
            <person name="Jung K."/>
            <person name="Lee G.W."/>
            <person name="Oh S.K."/>
            <person name="Bae C."/>
            <person name="Kim S.B."/>
            <person name="Lee H.Y."/>
            <person name="Kim S.Y."/>
            <person name="Kim M.S."/>
            <person name="Kang B.C."/>
            <person name="Jo Y.D."/>
            <person name="Yang H.B."/>
            <person name="Jeong H.J."/>
            <person name="Kang W.H."/>
            <person name="Kwon J.K."/>
            <person name="Shin C."/>
            <person name="Lim J.Y."/>
            <person name="Park J.H."/>
            <person name="Huh J.H."/>
            <person name="Kim J.S."/>
            <person name="Kim B.D."/>
            <person name="Cohen O."/>
            <person name="Paran I."/>
            <person name="Suh M.C."/>
            <person name="Lee S.B."/>
            <person name="Kim Y.K."/>
            <person name="Shin Y."/>
            <person name="Noh S.J."/>
            <person name="Park J."/>
            <person name="Seo Y.S."/>
            <person name="Kwon S.Y."/>
            <person name="Kim H.A."/>
            <person name="Park J.M."/>
            <person name="Kim H.J."/>
            <person name="Choi S.B."/>
            <person name="Bosland P.W."/>
            <person name="Reeves G."/>
            <person name="Jo S.H."/>
            <person name="Lee B.W."/>
            <person name="Cho H.T."/>
            <person name="Choi H.S."/>
            <person name="Lee M.S."/>
            <person name="Yu Y."/>
            <person name="Do Choi Y."/>
            <person name="Park B.S."/>
            <person name="van Deynze A."/>
            <person name="Ashrafi H."/>
            <person name="Hill T."/>
            <person name="Kim W.T."/>
            <person name="Pai H.S."/>
            <person name="Ahn H.K."/>
            <person name="Yeam I."/>
            <person name="Giovannoni J.J."/>
            <person name="Rose J.K."/>
            <person name="Sorensen I."/>
            <person name="Lee S.J."/>
            <person name="Kim R.W."/>
            <person name="Choi I.Y."/>
            <person name="Choi B.S."/>
            <person name="Lim J.S."/>
            <person name="Lee Y.H."/>
            <person name="Choi D."/>
        </authorList>
    </citation>
    <scope>NUCLEOTIDE SEQUENCE [LARGE SCALE GENOMIC DNA]</scope>
    <source>
        <strain evidence="4">cv. CM334</strain>
    </source>
</reference>
<dbReference type="SUPFAM" id="SSF69572">
    <property type="entry name" value="Activating enzymes of the ubiquitin-like proteins"/>
    <property type="match status" value="1"/>
</dbReference>
<feature type="domain" description="LOB" evidence="2">
    <location>
        <begin position="1"/>
        <end position="91"/>
    </location>
</feature>
<gene>
    <name evidence="3" type="ORF">T459_10322</name>
</gene>
<dbReference type="Proteomes" id="UP000222542">
    <property type="component" value="Unassembled WGS sequence"/>
</dbReference>
<comment type="caution">
    <text evidence="3">The sequence shown here is derived from an EMBL/GenBank/DDBJ whole genome shotgun (WGS) entry which is preliminary data.</text>
</comment>
<dbReference type="Gramene" id="PHT88216">
    <property type="protein sequence ID" value="PHT88216"/>
    <property type="gene ID" value="T459_10322"/>
</dbReference>
<dbReference type="EMBL" id="AYRZ02000003">
    <property type="protein sequence ID" value="PHT88216.1"/>
    <property type="molecule type" value="Genomic_DNA"/>
</dbReference>
<name>A0A2G3A1Y2_CAPAN</name>
<organism evidence="3 4">
    <name type="scientific">Capsicum annuum</name>
    <name type="common">Capsicum pepper</name>
    <dbReference type="NCBI Taxonomy" id="4072"/>
    <lineage>
        <taxon>Eukaryota</taxon>
        <taxon>Viridiplantae</taxon>
        <taxon>Streptophyta</taxon>
        <taxon>Embryophyta</taxon>
        <taxon>Tracheophyta</taxon>
        <taxon>Spermatophyta</taxon>
        <taxon>Magnoliopsida</taxon>
        <taxon>eudicotyledons</taxon>
        <taxon>Gunneridae</taxon>
        <taxon>Pentapetalae</taxon>
        <taxon>asterids</taxon>
        <taxon>lamiids</taxon>
        <taxon>Solanales</taxon>
        <taxon>Solanaceae</taxon>
        <taxon>Solanoideae</taxon>
        <taxon>Capsiceae</taxon>
        <taxon>Capsicum</taxon>
    </lineage>
</organism>
<evidence type="ECO:0000313" key="3">
    <source>
        <dbReference type="EMBL" id="PHT88216.1"/>
    </source>
</evidence>
<sequence>MQVSEPSPTTKLKDETYKNIEQVFGLAQFERFYDRVEPQWRDALIDSYAYEANERIKDPINGITKFCKHIVVPGVKSLTLNGDRMITQDLLYGDILNLSAADFEKFDTVIISCCSEIKRRKVNSRCRQLTDPIAFHSVQCRGSLAEIFVDLKSHTVYERLFGQDLKSIMHFCSFEKAIAVPWQTFTEGVSEIFLAMRVDENFEATHRRKVRKLSATDFQHLKSFKDVLCDKQQFNHNHISSATLEKCYDFLQRIESQDD</sequence>
<evidence type="ECO:0000313" key="4">
    <source>
        <dbReference type="Proteomes" id="UP000222542"/>
    </source>
</evidence>
<evidence type="ECO:0000259" key="2">
    <source>
        <dbReference type="PROSITE" id="PS50891"/>
    </source>
</evidence>
<dbReference type="GO" id="GO:0006355">
    <property type="term" value="P:regulation of DNA-templated transcription"/>
    <property type="evidence" value="ECO:0000318"/>
    <property type="project" value="GO_Central"/>
</dbReference>
<proteinExistence type="inferred from homology"/>
<accession>A0A2G3A1Y2</accession>